<sequence>MKNLIKRIIQNKEYKRILTFVVILYIFRVNYIKRMLFHTTSISTISQYGLLILTILGATVLMGTLLFVAIKVCNMFYTRKNVPKVKGKEWSLGFRELKYFLVDRKNCKICETKMKKITSEEYKGIERNISMDGYASDVERYEVKISYYCPKCNKKFSLEELVKETE</sequence>
<evidence type="ECO:0000313" key="3">
    <source>
        <dbReference type="Proteomes" id="UP000199263"/>
    </source>
</evidence>
<feature type="transmembrane region" description="Helical" evidence="1">
    <location>
        <begin position="16"/>
        <end position="33"/>
    </location>
</feature>
<keyword evidence="1" id="KW-0812">Transmembrane</keyword>
<reference evidence="2 3" key="1">
    <citation type="submission" date="2016-10" db="EMBL/GenBank/DDBJ databases">
        <authorList>
            <person name="de Groot N.N."/>
        </authorList>
    </citation>
    <scope>NUCLEOTIDE SEQUENCE [LARGE SCALE GENOMIC DNA]</scope>
    <source>
        <strain evidence="2 3">DSM 12992</strain>
    </source>
</reference>
<accession>A0A1I1NJM7</accession>
<evidence type="ECO:0000313" key="2">
    <source>
        <dbReference type="EMBL" id="SFC97685.1"/>
    </source>
</evidence>
<proteinExistence type="predicted"/>
<keyword evidence="1" id="KW-1133">Transmembrane helix</keyword>
<evidence type="ECO:0000256" key="1">
    <source>
        <dbReference type="SAM" id="Phobius"/>
    </source>
</evidence>
<dbReference type="AlphaFoldDB" id="A0A1I1NJM7"/>
<name>A0A1I1NJM7_9CLOT</name>
<dbReference type="EMBL" id="FOMG01000015">
    <property type="protein sequence ID" value="SFC97685.1"/>
    <property type="molecule type" value="Genomic_DNA"/>
</dbReference>
<organism evidence="2 3">
    <name type="scientific">Clostridium uliginosum</name>
    <dbReference type="NCBI Taxonomy" id="119641"/>
    <lineage>
        <taxon>Bacteria</taxon>
        <taxon>Bacillati</taxon>
        <taxon>Bacillota</taxon>
        <taxon>Clostridia</taxon>
        <taxon>Eubacteriales</taxon>
        <taxon>Clostridiaceae</taxon>
        <taxon>Clostridium</taxon>
    </lineage>
</organism>
<keyword evidence="1" id="KW-0472">Membrane</keyword>
<dbReference type="Proteomes" id="UP000199263">
    <property type="component" value="Unassembled WGS sequence"/>
</dbReference>
<feature type="transmembrane region" description="Helical" evidence="1">
    <location>
        <begin position="45"/>
        <end position="70"/>
    </location>
</feature>
<protein>
    <submittedName>
        <fullName evidence="2">Uncharacterized protein</fullName>
    </submittedName>
</protein>
<gene>
    <name evidence="2" type="ORF">SAMN05421842_11584</name>
</gene>
<keyword evidence="3" id="KW-1185">Reference proteome</keyword>